<dbReference type="PROSITE" id="PS00945">
    <property type="entry name" value="CKS_2"/>
    <property type="match status" value="1"/>
</dbReference>
<dbReference type="RefSeq" id="XP_030742781.1">
    <property type="nucleotide sequence ID" value="XM_030886921.1"/>
</dbReference>
<evidence type="ECO:0000256" key="4">
    <source>
        <dbReference type="ARBA" id="ARBA00022618"/>
    </source>
</evidence>
<reference evidence="8" key="1">
    <citation type="submission" date="2025-08" db="UniProtKB">
        <authorList>
            <consortium name="RefSeq"/>
        </authorList>
    </citation>
    <scope>IDENTIFICATION</scope>
</reference>
<sequence length="71" mass="8765">MAHKQAFYLHKYSDQHYVYQYVMLPRKLSKQVPQTHIMSEEEWRRLGVQQSLGWVRDCVIHKPERHILLFR</sequence>
<evidence type="ECO:0000256" key="1">
    <source>
        <dbReference type="ARBA" id="ARBA00002449"/>
    </source>
</evidence>
<dbReference type="SUPFAM" id="SSF55637">
    <property type="entry name" value="Cell cycle regulatory proteins"/>
    <property type="match status" value="1"/>
</dbReference>
<dbReference type="PANTHER" id="PTHR23415">
    <property type="entry name" value="CYCLIN-DEPENDENT KINASES REGULATORY SUBUNIT/60S RIBOSOME SUBUNIT BIOGENESIS PROTEIN NIP7"/>
    <property type="match status" value="1"/>
</dbReference>
<dbReference type="InterPro" id="IPR000789">
    <property type="entry name" value="Cyclin-dep_kinase_reg-sub"/>
</dbReference>
<comment type="function">
    <text evidence="1 6">Binds to the catalytic subunit of the cyclin dependent kinases and is essential for their biological function.</text>
</comment>
<proteinExistence type="inferred from homology"/>
<comment type="similarity">
    <text evidence="2 6">Belongs to the CKS family.</text>
</comment>
<keyword evidence="7" id="KW-1185">Reference proteome</keyword>
<keyword evidence="5 6" id="KW-0131">Cell cycle</keyword>
<evidence type="ECO:0000313" key="7">
    <source>
        <dbReference type="Proteomes" id="UP000694863"/>
    </source>
</evidence>
<gene>
    <name evidence="8" type="primary">LOC115871193</name>
</gene>
<comment type="subunit">
    <text evidence="3">Forms a homohexamer that can probably bind six kinase subunits.</text>
</comment>
<dbReference type="GeneID" id="115871193"/>
<keyword evidence="4 6" id="KW-0132">Cell division</keyword>
<name>A0ABM1VL96_ECHTE</name>
<evidence type="ECO:0000313" key="8">
    <source>
        <dbReference type="RefSeq" id="XP_030742781.1"/>
    </source>
</evidence>
<evidence type="ECO:0000256" key="2">
    <source>
        <dbReference type="ARBA" id="ARBA00007782"/>
    </source>
</evidence>
<dbReference type="Gene3D" id="3.30.170.10">
    <property type="entry name" value="Cyclin-dependent kinase, regulatory subunit"/>
    <property type="match status" value="1"/>
</dbReference>
<accession>A0ABM1VL96</accession>
<dbReference type="SMART" id="SM01084">
    <property type="entry name" value="CKS"/>
    <property type="match status" value="1"/>
</dbReference>
<dbReference type="Proteomes" id="UP000694863">
    <property type="component" value="Unplaced"/>
</dbReference>
<organism evidence="7 8">
    <name type="scientific">Echinops telfairi</name>
    <name type="common">Lesser hedgehog tenrec</name>
    <dbReference type="NCBI Taxonomy" id="9371"/>
    <lineage>
        <taxon>Eukaryota</taxon>
        <taxon>Metazoa</taxon>
        <taxon>Chordata</taxon>
        <taxon>Craniata</taxon>
        <taxon>Vertebrata</taxon>
        <taxon>Euteleostomi</taxon>
        <taxon>Mammalia</taxon>
        <taxon>Eutheria</taxon>
        <taxon>Afrotheria</taxon>
        <taxon>Tenrecidae</taxon>
        <taxon>Tenrecinae</taxon>
        <taxon>Echinops</taxon>
    </lineage>
</organism>
<dbReference type="InterPro" id="IPR036858">
    <property type="entry name" value="Cyclin-dep_kinase_reg-sub_sf"/>
</dbReference>
<evidence type="ECO:0000256" key="6">
    <source>
        <dbReference type="RuleBase" id="RU311113"/>
    </source>
</evidence>
<evidence type="ECO:0000256" key="3">
    <source>
        <dbReference type="ARBA" id="ARBA00011253"/>
    </source>
</evidence>
<dbReference type="PRINTS" id="PR00296">
    <property type="entry name" value="CYCLINKINASE"/>
</dbReference>
<protein>
    <recommendedName>
        <fullName evidence="6">Cyclin-dependent kinases regulatory subunit</fullName>
    </recommendedName>
</protein>
<dbReference type="Pfam" id="PF01111">
    <property type="entry name" value="CKS"/>
    <property type="match status" value="1"/>
</dbReference>
<evidence type="ECO:0000256" key="5">
    <source>
        <dbReference type="ARBA" id="ARBA00023306"/>
    </source>
</evidence>